<gene>
    <name evidence="2" type="ORF">POM88_054331</name>
</gene>
<comment type="caution">
    <text evidence="2">The sequence shown here is derived from an EMBL/GenBank/DDBJ whole genome shotgun (WGS) entry which is preliminary data.</text>
</comment>
<dbReference type="EMBL" id="JAUIZM010000035">
    <property type="protein sequence ID" value="KAK1351439.1"/>
    <property type="molecule type" value="Genomic_DNA"/>
</dbReference>
<proteinExistence type="predicted"/>
<sequence>MPYSCSICKAFGHSLSRCNDNPEAVKRIPRARVVKAKSVSKVVDPAVDAQVVMDDPIISMPTGILETIVTDSAAIVSSKDGGFNPGFELPSTTPYVIGEFLGCDVVMDDDEILSELNRDVLGEFVIPASDAIVNTAVIEPANSMLDGDEVDDISRKRKTVNSGSSSLITDGVTHPVVIALAAASNLPPLPPAKSSKTQVHDDDGFTRVTYKKSPGKKSPQKKSLRLAGKPAKFNSL</sequence>
<organism evidence="2 3">
    <name type="scientific">Heracleum sosnowskyi</name>
    <dbReference type="NCBI Taxonomy" id="360622"/>
    <lineage>
        <taxon>Eukaryota</taxon>
        <taxon>Viridiplantae</taxon>
        <taxon>Streptophyta</taxon>
        <taxon>Embryophyta</taxon>
        <taxon>Tracheophyta</taxon>
        <taxon>Spermatophyta</taxon>
        <taxon>Magnoliopsida</taxon>
        <taxon>eudicotyledons</taxon>
        <taxon>Gunneridae</taxon>
        <taxon>Pentapetalae</taxon>
        <taxon>asterids</taxon>
        <taxon>campanulids</taxon>
        <taxon>Apiales</taxon>
        <taxon>Apiaceae</taxon>
        <taxon>Apioideae</taxon>
        <taxon>apioid superclade</taxon>
        <taxon>Tordylieae</taxon>
        <taxon>Tordyliinae</taxon>
        <taxon>Heracleum</taxon>
    </lineage>
</organism>
<name>A0AAD8LX50_9APIA</name>
<dbReference type="Proteomes" id="UP001237642">
    <property type="component" value="Unassembled WGS sequence"/>
</dbReference>
<keyword evidence="3" id="KW-1185">Reference proteome</keyword>
<evidence type="ECO:0000313" key="2">
    <source>
        <dbReference type="EMBL" id="KAK1351439.1"/>
    </source>
</evidence>
<evidence type="ECO:0000256" key="1">
    <source>
        <dbReference type="SAM" id="MobiDB-lite"/>
    </source>
</evidence>
<reference evidence="2" key="2">
    <citation type="submission" date="2023-05" db="EMBL/GenBank/DDBJ databases">
        <authorList>
            <person name="Schelkunov M.I."/>
        </authorList>
    </citation>
    <scope>NUCLEOTIDE SEQUENCE</scope>
    <source>
        <strain evidence="2">Hsosn_3</strain>
        <tissue evidence="2">Leaf</tissue>
    </source>
</reference>
<feature type="compositionally biased region" description="Basic residues" evidence="1">
    <location>
        <begin position="209"/>
        <end position="224"/>
    </location>
</feature>
<protein>
    <submittedName>
        <fullName evidence="2">Uncharacterized protein</fullName>
    </submittedName>
</protein>
<evidence type="ECO:0000313" key="3">
    <source>
        <dbReference type="Proteomes" id="UP001237642"/>
    </source>
</evidence>
<feature type="region of interest" description="Disordered" evidence="1">
    <location>
        <begin position="189"/>
        <end position="236"/>
    </location>
</feature>
<reference evidence="2" key="1">
    <citation type="submission" date="2023-02" db="EMBL/GenBank/DDBJ databases">
        <title>Genome of toxic invasive species Heracleum sosnowskyi carries increased number of genes despite the absence of recent whole-genome duplications.</title>
        <authorList>
            <person name="Schelkunov M."/>
            <person name="Shtratnikova V."/>
            <person name="Makarenko M."/>
            <person name="Klepikova A."/>
            <person name="Omelchenko D."/>
            <person name="Novikova G."/>
            <person name="Obukhova E."/>
            <person name="Bogdanov V."/>
            <person name="Penin A."/>
            <person name="Logacheva M."/>
        </authorList>
    </citation>
    <scope>NUCLEOTIDE SEQUENCE</scope>
    <source>
        <strain evidence="2">Hsosn_3</strain>
        <tissue evidence="2">Leaf</tissue>
    </source>
</reference>
<accession>A0AAD8LX50</accession>
<dbReference type="AlphaFoldDB" id="A0AAD8LX50"/>